<feature type="transmembrane region" description="Helical" evidence="1">
    <location>
        <begin position="59"/>
        <end position="81"/>
    </location>
</feature>
<dbReference type="Proteomes" id="UP000034207">
    <property type="component" value="Unassembled WGS sequence"/>
</dbReference>
<accession>A0A0G0LSC0</accession>
<dbReference type="AlphaFoldDB" id="A0A0G0LSC0"/>
<dbReference type="InterPro" id="IPR004316">
    <property type="entry name" value="SWEET_rpt"/>
</dbReference>
<name>A0A0G0LSC0_UNCC2</name>
<keyword evidence="1" id="KW-0472">Membrane</keyword>
<evidence type="ECO:0000313" key="2">
    <source>
        <dbReference type="EMBL" id="KKQ94808.1"/>
    </source>
</evidence>
<proteinExistence type="predicted"/>
<gene>
    <name evidence="2" type="ORF">UT18_C0007G0064</name>
</gene>
<sequence length="108" mass="12132">MSLASHLHSHPKNEENFNKLHSKKSVQIIDKLAMIVGVLAPLTALPQIYQLIITKDATGVSILAWVLYIITASFWIIYGVAHKERAIIINNALWAILEFIIVLLALIY</sequence>
<protein>
    <submittedName>
        <fullName evidence="2">MtN3 and saliva related transmembrane protein</fullName>
    </submittedName>
</protein>
<dbReference type="STRING" id="1618345.UT18_C0007G0064"/>
<organism evidence="2 3">
    <name type="scientific">candidate division CPR2 bacterium GW2011_GWC2_39_10</name>
    <dbReference type="NCBI Taxonomy" id="1618345"/>
    <lineage>
        <taxon>Bacteria</taxon>
        <taxon>Bacteria division CPR2</taxon>
    </lineage>
</organism>
<dbReference type="EMBL" id="LBVV01000007">
    <property type="protein sequence ID" value="KKQ94808.1"/>
    <property type="molecule type" value="Genomic_DNA"/>
</dbReference>
<keyword evidence="1" id="KW-1133">Transmembrane helix</keyword>
<dbReference type="Pfam" id="PF03083">
    <property type="entry name" value="MtN3_slv"/>
    <property type="match status" value="1"/>
</dbReference>
<feature type="transmembrane region" description="Helical" evidence="1">
    <location>
        <begin position="88"/>
        <end position="107"/>
    </location>
</feature>
<comment type="caution">
    <text evidence="2">The sequence shown here is derived from an EMBL/GenBank/DDBJ whole genome shotgun (WGS) entry which is preliminary data.</text>
</comment>
<reference evidence="2 3" key="1">
    <citation type="journal article" date="2015" name="Nature">
        <title>rRNA introns, odd ribosomes, and small enigmatic genomes across a large radiation of phyla.</title>
        <authorList>
            <person name="Brown C.T."/>
            <person name="Hug L.A."/>
            <person name="Thomas B.C."/>
            <person name="Sharon I."/>
            <person name="Castelle C.J."/>
            <person name="Singh A."/>
            <person name="Wilkins M.J."/>
            <person name="Williams K.H."/>
            <person name="Banfield J.F."/>
        </authorList>
    </citation>
    <scope>NUCLEOTIDE SEQUENCE [LARGE SCALE GENOMIC DNA]</scope>
</reference>
<evidence type="ECO:0000313" key="3">
    <source>
        <dbReference type="Proteomes" id="UP000034207"/>
    </source>
</evidence>
<dbReference type="Gene3D" id="1.20.1280.290">
    <property type="match status" value="1"/>
</dbReference>
<keyword evidence="1 2" id="KW-0812">Transmembrane</keyword>
<feature type="transmembrane region" description="Helical" evidence="1">
    <location>
        <begin position="32"/>
        <end position="53"/>
    </location>
</feature>
<dbReference type="GO" id="GO:0016020">
    <property type="term" value="C:membrane"/>
    <property type="evidence" value="ECO:0007669"/>
    <property type="project" value="InterPro"/>
</dbReference>
<evidence type="ECO:0000256" key="1">
    <source>
        <dbReference type="SAM" id="Phobius"/>
    </source>
</evidence>